<dbReference type="AlphaFoldDB" id="A0A4Q0YK10"/>
<name>A0A4Q0YK10_9BACT</name>
<proteinExistence type="predicted"/>
<protein>
    <submittedName>
        <fullName evidence="1">Uncharacterized protein</fullName>
    </submittedName>
</protein>
<dbReference type="RefSeq" id="WP_128978549.1">
    <property type="nucleotide sequence ID" value="NZ_PDKJ01000002.1"/>
</dbReference>
<evidence type="ECO:0000313" key="2">
    <source>
        <dbReference type="Proteomes" id="UP000290172"/>
    </source>
</evidence>
<dbReference type="EMBL" id="PDKJ01000002">
    <property type="protein sequence ID" value="RXJ69499.1"/>
    <property type="molecule type" value="Genomic_DNA"/>
</dbReference>
<reference evidence="1 2" key="1">
    <citation type="submission" date="2017-10" db="EMBL/GenBank/DDBJ databases">
        <title>Genomics of the genus Arcobacter.</title>
        <authorList>
            <person name="Perez-Cataluna A."/>
            <person name="Figueras M.J."/>
        </authorList>
    </citation>
    <scope>NUCLEOTIDE SEQUENCE [LARGE SCALE GENOMIC DNA]</scope>
    <source>
        <strain evidence="1 2">CECT 8993</strain>
    </source>
</reference>
<comment type="caution">
    <text evidence="1">The sequence shown here is derived from an EMBL/GenBank/DDBJ whole genome shotgun (WGS) entry which is preliminary data.</text>
</comment>
<gene>
    <name evidence="1" type="ORF">CRV08_02005</name>
</gene>
<dbReference type="Proteomes" id="UP000290172">
    <property type="component" value="Unassembled WGS sequence"/>
</dbReference>
<sequence length="164" mass="19665">MDNKLLNDFDELFLNPNHKLTKKQLFKKNEKYVIELLNRGISLSNQSIEYGKKYEFISPSTYVKYTKELFPQSLNKSMSKLVVKKSYFKIRVFLDNYTYSKNKRILVSELYEYLKSEKSLIKIKILPNSNLTYDEFETVFYELLKGSKLEDKFNFREDLKNESN</sequence>
<evidence type="ECO:0000313" key="1">
    <source>
        <dbReference type="EMBL" id="RXJ69499.1"/>
    </source>
</evidence>
<organism evidence="1 2">
    <name type="scientific">Halarcobacter ebronensis</name>
    <dbReference type="NCBI Taxonomy" id="1462615"/>
    <lineage>
        <taxon>Bacteria</taxon>
        <taxon>Pseudomonadati</taxon>
        <taxon>Campylobacterota</taxon>
        <taxon>Epsilonproteobacteria</taxon>
        <taxon>Campylobacterales</taxon>
        <taxon>Arcobacteraceae</taxon>
        <taxon>Halarcobacter</taxon>
    </lineage>
</organism>
<accession>A0A4Q0YK10</accession>